<evidence type="ECO:0000313" key="1">
    <source>
        <dbReference type="EMBL" id="HFC92029.1"/>
    </source>
</evidence>
<organism evidence="1">
    <name type="scientific">Leucothrix mucor</name>
    <dbReference type="NCBI Taxonomy" id="45248"/>
    <lineage>
        <taxon>Bacteria</taxon>
        <taxon>Pseudomonadati</taxon>
        <taxon>Pseudomonadota</taxon>
        <taxon>Gammaproteobacteria</taxon>
        <taxon>Thiotrichales</taxon>
        <taxon>Thiotrichaceae</taxon>
        <taxon>Leucothrix</taxon>
    </lineage>
</organism>
<dbReference type="EMBL" id="DRMS01000171">
    <property type="protein sequence ID" value="HFC92029.1"/>
    <property type="molecule type" value="Genomic_DNA"/>
</dbReference>
<accession>A0A7V2WUQ7</accession>
<dbReference type="Proteomes" id="UP000885750">
    <property type="component" value="Unassembled WGS sequence"/>
</dbReference>
<proteinExistence type="predicted"/>
<dbReference type="AlphaFoldDB" id="A0A7V2WUQ7"/>
<gene>
    <name evidence="1" type="ORF">ENJ51_04375</name>
</gene>
<sequence length="179" mass="20974">MIAKQTKNWLEKIVIKHDFCPFAQRELLRDSIRYSINEASNTEDTLHHLVDEFIFLDRHPETETTLFIIPEGFNDFDDFLDLVEIANALLEEQHYSGIYQLANFHPDYCFHGSDEDDPANYTNRSPYPILHLIREKSLERAVASHSDPESIPERNIAYARELGVHKLKSELYAIKQNRE</sequence>
<reference evidence="1" key="1">
    <citation type="journal article" date="2020" name="mSystems">
        <title>Genome- and Community-Level Interaction Insights into Carbon Utilization and Element Cycling Functions of Hydrothermarchaeota in Hydrothermal Sediment.</title>
        <authorList>
            <person name="Zhou Z."/>
            <person name="Liu Y."/>
            <person name="Xu W."/>
            <person name="Pan J."/>
            <person name="Luo Z.H."/>
            <person name="Li M."/>
        </authorList>
    </citation>
    <scope>NUCLEOTIDE SEQUENCE [LARGE SCALE GENOMIC DNA]</scope>
    <source>
        <strain evidence="1">HyVt-493</strain>
    </source>
</reference>
<comment type="caution">
    <text evidence="1">The sequence shown here is derived from an EMBL/GenBank/DDBJ whole genome shotgun (WGS) entry which is preliminary data.</text>
</comment>
<protein>
    <submittedName>
        <fullName evidence="1">DUF1415 domain-containing protein</fullName>
    </submittedName>
</protein>
<dbReference type="Pfam" id="PF07209">
    <property type="entry name" value="DUF1415"/>
    <property type="match status" value="1"/>
</dbReference>
<dbReference type="InterPro" id="IPR009858">
    <property type="entry name" value="DUF1415"/>
</dbReference>
<name>A0A7V2WUQ7_LEUMU</name>